<dbReference type="PANTHER" id="PTHR45713">
    <property type="entry name" value="FTP DOMAIN-CONTAINING PROTEIN"/>
    <property type="match status" value="1"/>
</dbReference>
<evidence type="ECO:0000259" key="8">
    <source>
        <dbReference type="SMART" id="SM00607"/>
    </source>
</evidence>
<protein>
    <recommendedName>
        <fullName evidence="8">Fucolectin tachylectin-4 pentraxin-1 domain-containing protein</fullName>
    </recommendedName>
</protein>
<evidence type="ECO:0000256" key="5">
    <source>
        <dbReference type="ARBA" id="ARBA00022734"/>
    </source>
</evidence>
<dbReference type="PANTHER" id="PTHR45713:SF6">
    <property type="entry name" value="F5_8 TYPE C DOMAIN-CONTAINING PROTEIN"/>
    <property type="match status" value="1"/>
</dbReference>
<dbReference type="Proteomes" id="UP000215902">
    <property type="component" value="Unassembled WGS sequence"/>
</dbReference>
<keyword evidence="10" id="KW-1185">Reference proteome</keyword>
<evidence type="ECO:0000256" key="2">
    <source>
        <dbReference type="ARBA" id="ARBA00010147"/>
    </source>
</evidence>
<evidence type="ECO:0000256" key="6">
    <source>
        <dbReference type="ARBA" id="ARBA00022837"/>
    </source>
</evidence>
<comment type="caution">
    <text evidence="9">The sequence shown here is derived from an EMBL/GenBank/DDBJ whole genome shotgun (WGS) entry which is preliminary data.</text>
</comment>
<accession>A0A267F0K2</accession>
<dbReference type="GO" id="GO:0042806">
    <property type="term" value="F:fucose binding"/>
    <property type="evidence" value="ECO:0007669"/>
    <property type="project" value="UniProtKB-ARBA"/>
</dbReference>
<keyword evidence="4" id="KW-0479">Metal-binding</keyword>
<dbReference type="Pfam" id="PF22633">
    <property type="entry name" value="F5_F8_type_C_2"/>
    <property type="match status" value="1"/>
</dbReference>
<keyword evidence="7" id="KW-1015">Disulfide bond</keyword>
<dbReference type="OrthoDB" id="547680at2759"/>
<comment type="similarity">
    <text evidence="2">Belongs to the fucolectin family.</text>
</comment>
<dbReference type="GO" id="GO:0046872">
    <property type="term" value="F:metal ion binding"/>
    <property type="evidence" value="ECO:0007669"/>
    <property type="project" value="UniProtKB-KW"/>
</dbReference>
<evidence type="ECO:0000313" key="10">
    <source>
        <dbReference type="Proteomes" id="UP000215902"/>
    </source>
</evidence>
<gene>
    <name evidence="9" type="ORF">BOX15_Mlig026855g1</name>
</gene>
<evidence type="ECO:0000313" key="9">
    <source>
        <dbReference type="EMBL" id="PAA67305.1"/>
    </source>
</evidence>
<dbReference type="Gene3D" id="2.60.120.260">
    <property type="entry name" value="Galactose-binding domain-like"/>
    <property type="match status" value="1"/>
</dbReference>
<comment type="subunit">
    <text evidence="3">Homotrimer.</text>
</comment>
<dbReference type="InterPro" id="IPR006585">
    <property type="entry name" value="FTP1"/>
</dbReference>
<dbReference type="SMART" id="SM00607">
    <property type="entry name" value="FTP"/>
    <property type="match status" value="1"/>
</dbReference>
<comment type="function">
    <text evidence="1">Acts as a defensive agent. Recognizes blood group fucosylated oligosaccharides including A, B, H and Lewis B-type antigens. Does not recognize Lewis A antigen and has low affinity for monovalent haptens.</text>
</comment>
<dbReference type="InterPro" id="IPR051941">
    <property type="entry name" value="BG_Antigen-Binding_Lectin"/>
</dbReference>
<dbReference type="EMBL" id="NIVC01001494">
    <property type="protein sequence ID" value="PAA67305.1"/>
    <property type="molecule type" value="Genomic_DNA"/>
</dbReference>
<sequence>MALQDRMQVAQTGAELVKALAAVSYCLLLTLLLLLPVFEADAAQHCGSRVTFLPRNPAASCSDDRLRDALSSCAMRCALEARCRGVRLADNGGSGGVCALLSSELEVNASATAASATDCTGDRVLAWKPEQLQLSGCSESSTYNGNCNNAIDGSLDQNHDSGAVCSHTQATVGNEWWQASMASRAFVSLVRIYNRQDGSESRLNNFAISVDGLQCASYNSAQAFSIKDFPCEQVGTTLKVTQRFSNEFLTMCEVIAFGRLL</sequence>
<dbReference type="AlphaFoldDB" id="A0A267F0K2"/>
<dbReference type="GO" id="GO:0010185">
    <property type="term" value="P:regulation of cellular defense response"/>
    <property type="evidence" value="ECO:0007669"/>
    <property type="project" value="UniProtKB-ARBA"/>
</dbReference>
<evidence type="ECO:0000256" key="1">
    <source>
        <dbReference type="ARBA" id="ARBA00002219"/>
    </source>
</evidence>
<evidence type="ECO:0000256" key="4">
    <source>
        <dbReference type="ARBA" id="ARBA00022723"/>
    </source>
</evidence>
<reference evidence="9 10" key="1">
    <citation type="submission" date="2017-06" db="EMBL/GenBank/DDBJ databases">
        <title>A platform for efficient transgenesis in Macrostomum lignano, a flatworm model organism for stem cell research.</title>
        <authorList>
            <person name="Berezikov E."/>
        </authorList>
    </citation>
    <scope>NUCLEOTIDE SEQUENCE [LARGE SCALE GENOMIC DNA]</scope>
    <source>
        <strain evidence="9">DV1</strain>
        <tissue evidence="9">Whole organism</tissue>
    </source>
</reference>
<evidence type="ECO:0000256" key="3">
    <source>
        <dbReference type="ARBA" id="ARBA00011233"/>
    </source>
</evidence>
<name>A0A267F0K2_9PLAT</name>
<proteinExistence type="inferred from homology"/>
<keyword evidence="6" id="KW-0106">Calcium</keyword>
<dbReference type="SUPFAM" id="SSF49785">
    <property type="entry name" value="Galactose-binding domain-like"/>
    <property type="match status" value="1"/>
</dbReference>
<dbReference type="GO" id="GO:0001868">
    <property type="term" value="P:regulation of complement activation, lectin pathway"/>
    <property type="evidence" value="ECO:0007669"/>
    <property type="project" value="UniProtKB-ARBA"/>
</dbReference>
<evidence type="ECO:0000256" key="7">
    <source>
        <dbReference type="ARBA" id="ARBA00023157"/>
    </source>
</evidence>
<feature type="domain" description="Fucolectin tachylectin-4 pentraxin-1" evidence="8">
    <location>
        <begin position="129"/>
        <end position="258"/>
    </location>
</feature>
<dbReference type="InterPro" id="IPR008979">
    <property type="entry name" value="Galactose-bd-like_sf"/>
</dbReference>
<keyword evidence="5" id="KW-0430">Lectin</keyword>
<organism evidence="9 10">
    <name type="scientific">Macrostomum lignano</name>
    <dbReference type="NCBI Taxonomy" id="282301"/>
    <lineage>
        <taxon>Eukaryota</taxon>
        <taxon>Metazoa</taxon>
        <taxon>Spiralia</taxon>
        <taxon>Lophotrochozoa</taxon>
        <taxon>Platyhelminthes</taxon>
        <taxon>Rhabditophora</taxon>
        <taxon>Macrostomorpha</taxon>
        <taxon>Macrostomida</taxon>
        <taxon>Macrostomidae</taxon>
        <taxon>Macrostomum</taxon>
    </lineage>
</organism>